<dbReference type="AlphaFoldDB" id="A0A1R3J656"/>
<proteinExistence type="predicted"/>
<comment type="caution">
    <text evidence="2">The sequence shown here is derived from an EMBL/GenBank/DDBJ whole genome shotgun (WGS) entry which is preliminary data.</text>
</comment>
<evidence type="ECO:0000313" key="3">
    <source>
        <dbReference type="Proteomes" id="UP000187203"/>
    </source>
</evidence>
<accession>A0A1R3J656</accession>
<keyword evidence="3" id="KW-1185">Reference proteome</keyword>
<protein>
    <recommendedName>
        <fullName evidence="4">Nucleic acid-binding protein</fullName>
    </recommendedName>
</protein>
<feature type="region of interest" description="Disordered" evidence="1">
    <location>
        <begin position="102"/>
        <end position="141"/>
    </location>
</feature>
<dbReference type="InterPro" id="IPR012340">
    <property type="entry name" value="NA-bd_OB-fold"/>
</dbReference>
<organism evidence="2 3">
    <name type="scientific">Corchorus olitorius</name>
    <dbReference type="NCBI Taxonomy" id="93759"/>
    <lineage>
        <taxon>Eukaryota</taxon>
        <taxon>Viridiplantae</taxon>
        <taxon>Streptophyta</taxon>
        <taxon>Embryophyta</taxon>
        <taxon>Tracheophyta</taxon>
        <taxon>Spermatophyta</taxon>
        <taxon>Magnoliopsida</taxon>
        <taxon>eudicotyledons</taxon>
        <taxon>Gunneridae</taxon>
        <taxon>Pentapetalae</taxon>
        <taxon>rosids</taxon>
        <taxon>malvids</taxon>
        <taxon>Malvales</taxon>
        <taxon>Malvaceae</taxon>
        <taxon>Grewioideae</taxon>
        <taxon>Apeibeae</taxon>
        <taxon>Corchorus</taxon>
    </lineage>
</organism>
<reference evidence="3" key="1">
    <citation type="submission" date="2013-09" db="EMBL/GenBank/DDBJ databases">
        <title>Corchorus olitorius genome sequencing.</title>
        <authorList>
            <person name="Alam M."/>
            <person name="Haque M.S."/>
            <person name="Islam M.S."/>
            <person name="Emdad E.M."/>
            <person name="Islam M.M."/>
            <person name="Ahmed B."/>
            <person name="Halim A."/>
            <person name="Hossen Q.M.M."/>
            <person name="Hossain M.Z."/>
            <person name="Ahmed R."/>
            <person name="Khan M.M."/>
            <person name="Islam R."/>
            <person name="Rashid M.M."/>
            <person name="Khan S.A."/>
            <person name="Rahman M.S."/>
            <person name="Alam M."/>
            <person name="Yahiya A.S."/>
            <person name="Khan M.S."/>
            <person name="Azam M.S."/>
            <person name="Haque T."/>
            <person name="Lashkar M.Z.H."/>
            <person name="Akhand A.I."/>
            <person name="Morshed G."/>
            <person name="Roy S."/>
            <person name="Uddin K.S."/>
            <person name="Rabeya T."/>
            <person name="Hossain A.S."/>
            <person name="Chowdhury A."/>
            <person name="Snigdha A.R."/>
            <person name="Mortoza M.S."/>
            <person name="Matin S.A."/>
            <person name="Hoque S.M.E."/>
            <person name="Islam M.K."/>
            <person name="Roy D.K."/>
            <person name="Haider R."/>
            <person name="Moosa M.M."/>
            <person name="Elias S.M."/>
            <person name="Hasan A.M."/>
            <person name="Jahan S."/>
            <person name="Shafiuddin M."/>
            <person name="Mahmood N."/>
            <person name="Shommy N.S."/>
        </authorList>
    </citation>
    <scope>NUCLEOTIDE SEQUENCE [LARGE SCALE GENOMIC DNA]</scope>
    <source>
        <strain evidence="3">cv. O-4</strain>
    </source>
</reference>
<evidence type="ECO:0000256" key="1">
    <source>
        <dbReference type="SAM" id="MobiDB-lite"/>
    </source>
</evidence>
<evidence type="ECO:0000313" key="2">
    <source>
        <dbReference type="EMBL" id="OMO90280.1"/>
    </source>
</evidence>
<evidence type="ECO:0008006" key="4">
    <source>
        <dbReference type="Google" id="ProtNLM"/>
    </source>
</evidence>
<dbReference type="EMBL" id="AWUE01016575">
    <property type="protein sequence ID" value="OMO90280.1"/>
    <property type="molecule type" value="Genomic_DNA"/>
</dbReference>
<sequence>MACGIQCVNRTQLQFLIRDNTTRILVTTFGPLAESMVDLPPVESMLANELGRFILPAMAKDITGHQFMFTLGVTENIVKTGNLRYKVYSYLPLDDVDGSVPQDISATNKGKDLIASSPADSDPPSERQSLAPPVTPQNSAA</sequence>
<name>A0A1R3J656_9ROSI</name>
<dbReference type="Gene3D" id="2.40.50.140">
    <property type="entry name" value="Nucleic acid-binding proteins"/>
    <property type="match status" value="1"/>
</dbReference>
<gene>
    <name evidence="2" type="ORF">COLO4_19277</name>
</gene>
<dbReference type="Proteomes" id="UP000187203">
    <property type="component" value="Unassembled WGS sequence"/>
</dbReference>